<accession>A0A2H3T6S2</accession>
<dbReference type="VEuPathDB" id="FungiDB:FOMG_00343"/>
<reference evidence="2" key="1">
    <citation type="submission" date="2016-09" db="EMBL/GenBank/DDBJ databases">
        <authorList>
            <person name="Guldener U."/>
        </authorList>
    </citation>
    <scope>NUCLEOTIDE SEQUENCE [LARGE SCALE GENOMIC DNA]</scope>
    <source>
        <strain evidence="2">V64-1</strain>
    </source>
</reference>
<dbReference type="VEuPathDB" id="FungiDB:FOC1_g10013274"/>
<dbReference type="AlphaFoldDB" id="A0A2H3T6S2"/>
<sequence>MSTTETNIKPQQTGLLGLPNELLFLIIDNQDMSWKDYFSIHHVSSRFFQMTFKQVYDGERDLFKHACSRANVKLMISCLEHKNDPICQLWGPVGGPGVEQYYTPLDVLLQGYLDDYFSGEKYVEAAEWLLKNGYSARQFRWDEGSATSSVLPPALLTRLSTARDADYHRGICLVIKFLINMGLELPSDFPRRIAREKEDRSKYRPLLHSSWASPMEMVLQSACPPFLFEVHLKRAILEQQLPPNLFKGNTGYYDLRQRYTTIDKLLSLLFDDFFSPWIFKGESPSYFGDTFEAKVKLMWGHDFINSKEQSVLKDIAKALRRVEARHGENGGLDFDRDGTWCWRELCTSISYICGGYITTPGDVLSDTAPCSGRHEFLRPRGWYPPDDIAHSRTWIIKDIRHKLDPSRFEDNTEADWVNMPLDAWNVLLRGKLTGWELTKGGCRYLMTFEDSPTPCHLVEMEKSNCSGECKTEQNLYAGCRQSAGTDFIDHIHTHACMRLETPFVLLHVMPV</sequence>
<dbReference type="Proteomes" id="UP000219369">
    <property type="component" value="Unassembled WGS sequence"/>
</dbReference>
<gene>
    <name evidence="1" type="ORF">FRV6_04607</name>
</gene>
<dbReference type="VEuPathDB" id="FungiDB:FOIG_00169"/>
<evidence type="ECO:0000313" key="1">
    <source>
        <dbReference type="EMBL" id="SCO80394.1"/>
    </source>
</evidence>
<dbReference type="OrthoDB" id="5102725at2759"/>
<protein>
    <submittedName>
        <fullName evidence="1">Uncharacterized protein</fullName>
    </submittedName>
</protein>
<proteinExistence type="predicted"/>
<evidence type="ECO:0000313" key="2">
    <source>
        <dbReference type="Proteomes" id="UP000219369"/>
    </source>
</evidence>
<organism evidence="1 2">
    <name type="scientific">Fusarium oxysporum</name>
    <name type="common">Fusarium vascular wilt</name>
    <dbReference type="NCBI Taxonomy" id="5507"/>
    <lineage>
        <taxon>Eukaryota</taxon>
        <taxon>Fungi</taxon>
        <taxon>Dikarya</taxon>
        <taxon>Ascomycota</taxon>
        <taxon>Pezizomycotina</taxon>
        <taxon>Sordariomycetes</taxon>
        <taxon>Hypocreomycetidae</taxon>
        <taxon>Hypocreales</taxon>
        <taxon>Nectriaceae</taxon>
        <taxon>Fusarium</taxon>
        <taxon>Fusarium oxysporum species complex</taxon>
    </lineage>
</organism>
<name>A0A2H3T6S2_FUSOX</name>
<dbReference type="VEuPathDB" id="FungiDB:FOC4_g10007351"/>
<dbReference type="VEuPathDB" id="FungiDB:FOZG_00351"/>
<dbReference type="VEuPathDB" id="FungiDB:FOXG_20452"/>
<dbReference type="VEuPathDB" id="FungiDB:HZS61_000194"/>
<dbReference type="EMBL" id="FMJY01000002">
    <property type="protein sequence ID" value="SCO80394.1"/>
    <property type="molecule type" value="Genomic_DNA"/>
</dbReference>